<dbReference type="EMBL" id="JABSTR010000006">
    <property type="protein sequence ID" value="KAH9373886.1"/>
    <property type="molecule type" value="Genomic_DNA"/>
</dbReference>
<gene>
    <name evidence="1" type="ORF">HPB48_022133</name>
</gene>
<dbReference type="Proteomes" id="UP000821853">
    <property type="component" value="Chromosome 4"/>
</dbReference>
<protein>
    <submittedName>
        <fullName evidence="1">Uncharacterized protein</fullName>
    </submittedName>
</protein>
<reference evidence="1 2" key="1">
    <citation type="journal article" date="2020" name="Cell">
        <title>Large-Scale Comparative Analyses of Tick Genomes Elucidate Their Genetic Diversity and Vector Capacities.</title>
        <authorList>
            <consortium name="Tick Genome and Microbiome Consortium (TIGMIC)"/>
            <person name="Jia N."/>
            <person name="Wang J."/>
            <person name="Shi W."/>
            <person name="Du L."/>
            <person name="Sun Y."/>
            <person name="Zhan W."/>
            <person name="Jiang J.F."/>
            <person name="Wang Q."/>
            <person name="Zhang B."/>
            <person name="Ji P."/>
            <person name="Bell-Sakyi L."/>
            <person name="Cui X.M."/>
            <person name="Yuan T.T."/>
            <person name="Jiang B.G."/>
            <person name="Yang W.F."/>
            <person name="Lam T.T."/>
            <person name="Chang Q.C."/>
            <person name="Ding S.J."/>
            <person name="Wang X.J."/>
            <person name="Zhu J.G."/>
            <person name="Ruan X.D."/>
            <person name="Zhao L."/>
            <person name="Wei J.T."/>
            <person name="Ye R.Z."/>
            <person name="Que T.C."/>
            <person name="Du C.H."/>
            <person name="Zhou Y.H."/>
            <person name="Cheng J.X."/>
            <person name="Dai P.F."/>
            <person name="Guo W.B."/>
            <person name="Han X.H."/>
            <person name="Huang E.J."/>
            <person name="Li L.F."/>
            <person name="Wei W."/>
            <person name="Gao Y.C."/>
            <person name="Liu J.Z."/>
            <person name="Shao H.Z."/>
            <person name="Wang X."/>
            <person name="Wang C.C."/>
            <person name="Yang T.C."/>
            <person name="Huo Q.B."/>
            <person name="Li W."/>
            <person name="Chen H.Y."/>
            <person name="Chen S.E."/>
            <person name="Zhou L.G."/>
            <person name="Ni X.B."/>
            <person name="Tian J.H."/>
            <person name="Sheng Y."/>
            <person name="Liu T."/>
            <person name="Pan Y.S."/>
            <person name="Xia L.Y."/>
            <person name="Li J."/>
            <person name="Zhao F."/>
            <person name="Cao W.C."/>
        </authorList>
    </citation>
    <scope>NUCLEOTIDE SEQUENCE [LARGE SCALE GENOMIC DNA]</scope>
    <source>
        <strain evidence="1">HaeL-2018</strain>
    </source>
</reference>
<evidence type="ECO:0000313" key="2">
    <source>
        <dbReference type="Proteomes" id="UP000821853"/>
    </source>
</evidence>
<accession>A0A9J6G658</accession>
<dbReference type="AlphaFoldDB" id="A0A9J6G658"/>
<comment type="caution">
    <text evidence="1">The sequence shown here is derived from an EMBL/GenBank/DDBJ whole genome shotgun (WGS) entry which is preliminary data.</text>
</comment>
<proteinExistence type="predicted"/>
<sequence>MMDAMSGLLLGKHPNTYTFTKALAEALLFNGRRKGPNRHRSAFHCDRVLEGALSGKTTCIIIRAMERPATKNPQSQK</sequence>
<keyword evidence="2" id="KW-1185">Reference proteome</keyword>
<dbReference type="VEuPathDB" id="VectorBase:HLOH_064744"/>
<dbReference type="OrthoDB" id="429813at2759"/>
<evidence type="ECO:0000313" key="1">
    <source>
        <dbReference type="EMBL" id="KAH9373886.1"/>
    </source>
</evidence>
<organism evidence="1 2">
    <name type="scientific">Haemaphysalis longicornis</name>
    <name type="common">Bush tick</name>
    <dbReference type="NCBI Taxonomy" id="44386"/>
    <lineage>
        <taxon>Eukaryota</taxon>
        <taxon>Metazoa</taxon>
        <taxon>Ecdysozoa</taxon>
        <taxon>Arthropoda</taxon>
        <taxon>Chelicerata</taxon>
        <taxon>Arachnida</taxon>
        <taxon>Acari</taxon>
        <taxon>Parasitiformes</taxon>
        <taxon>Ixodida</taxon>
        <taxon>Ixodoidea</taxon>
        <taxon>Ixodidae</taxon>
        <taxon>Haemaphysalinae</taxon>
        <taxon>Haemaphysalis</taxon>
    </lineage>
</organism>
<name>A0A9J6G658_HAELO</name>